<keyword evidence="3" id="KW-1185">Reference proteome</keyword>
<dbReference type="STRING" id="1393122.SAMN05660895_0370"/>
<dbReference type="SUPFAM" id="SSF56801">
    <property type="entry name" value="Acetyl-CoA synthetase-like"/>
    <property type="match status" value="1"/>
</dbReference>
<sequence length="329" mass="38014">MFSIKDFKAQLFSVSSETFEEKAIELFHYQYHAINVYRTFVDHLHIHPQEVKQLTDIPFLPVASFKYHAVTDETNPLPACYFESSTTTGLTPSRHYIRDPELYRKSLVKGFQQFYGPLDQYAILGLLPHYLERPHSSLIFMVQEWMKVSRHPENGFYLTDREALYHKLQDLEARHQPTILLGVTYALLDFAAQYPMPLQHTIVMETGGMKGRRREMIREEVHEMLQKAFRVDCIHAEYGMAELLSQAYARCKGRFAGPPWMRMLVRDTYDPLDVRPEGQGVLNIIDLANVHSCAFLATDDVGRVYADGSFEVLGRLDASEWRGCNLLVA</sequence>
<proteinExistence type="predicted"/>
<dbReference type="OrthoDB" id="182577at2"/>
<gene>
    <name evidence="2" type="ORF">SAMN05660895_0370</name>
</gene>
<feature type="domain" description="Acyl-protein synthetase LuxE" evidence="1">
    <location>
        <begin position="18"/>
        <end position="326"/>
    </location>
</feature>
<dbReference type="InterPro" id="IPR007534">
    <property type="entry name" value="LuxE"/>
</dbReference>
<dbReference type="Pfam" id="PF04443">
    <property type="entry name" value="LuxE"/>
    <property type="match status" value="1"/>
</dbReference>
<organism evidence="2 3">
    <name type="scientific">Thermoflavifilum thermophilum</name>
    <dbReference type="NCBI Taxonomy" id="1393122"/>
    <lineage>
        <taxon>Bacteria</taxon>
        <taxon>Pseudomonadati</taxon>
        <taxon>Bacteroidota</taxon>
        <taxon>Chitinophagia</taxon>
        <taxon>Chitinophagales</taxon>
        <taxon>Chitinophagaceae</taxon>
        <taxon>Thermoflavifilum</taxon>
    </lineage>
</organism>
<evidence type="ECO:0000259" key="1">
    <source>
        <dbReference type="Pfam" id="PF04443"/>
    </source>
</evidence>
<dbReference type="Gene3D" id="3.40.50.12780">
    <property type="entry name" value="N-terminal domain of ligase-like"/>
    <property type="match status" value="1"/>
</dbReference>
<dbReference type="Proteomes" id="UP000199537">
    <property type="component" value="Unassembled WGS sequence"/>
</dbReference>
<dbReference type="AlphaFoldDB" id="A0A1I7N1R4"/>
<protein>
    <submittedName>
        <fullName evidence="2">Acyl-protein synthetase, LuxE</fullName>
    </submittedName>
</protein>
<name>A0A1I7N1R4_9BACT</name>
<dbReference type="InterPro" id="IPR042099">
    <property type="entry name" value="ANL_N_sf"/>
</dbReference>
<dbReference type="RefSeq" id="WP_092456913.1">
    <property type="nucleotide sequence ID" value="NZ_FPCJ01000001.1"/>
</dbReference>
<evidence type="ECO:0000313" key="3">
    <source>
        <dbReference type="Proteomes" id="UP000199537"/>
    </source>
</evidence>
<dbReference type="GO" id="GO:0047474">
    <property type="term" value="F:long-chain fatty acid--protein ligase activity"/>
    <property type="evidence" value="ECO:0007669"/>
    <property type="project" value="InterPro"/>
</dbReference>
<dbReference type="EMBL" id="FPCJ01000001">
    <property type="protein sequence ID" value="SFV28611.1"/>
    <property type="molecule type" value="Genomic_DNA"/>
</dbReference>
<evidence type="ECO:0000313" key="2">
    <source>
        <dbReference type="EMBL" id="SFV28611.1"/>
    </source>
</evidence>
<reference evidence="3" key="1">
    <citation type="submission" date="2016-10" db="EMBL/GenBank/DDBJ databases">
        <authorList>
            <person name="Varghese N."/>
            <person name="Submissions S."/>
        </authorList>
    </citation>
    <scope>NUCLEOTIDE SEQUENCE [LARGE SCALE GENOMIC DNA]</scope>
    <source>
        <strain evidence="3">DSM 14807</strain>
    </source>
</reference>
<accession>A0A1I7N1R4</accession>
<dbReference type="GO" id="GO:0008218">
    <property type="term" value="P:bioluminescence"/>
    <property type="evidence" value="ECO:0007669"/>
    <property type="project" value="InterPro"/>
</dbReference>